<dbReference type="GO" id="GO:0004170">
    <property type="term" value="F:dUTP diphosphatase activity"/>
    <property type="evidence" value="ECO:0007669"/>
    <property type="project" value="UniProtKB-EC"/>
</dbReference>
<comment type="caution">
    <text evidence="1">The sequence shown here is derived from an EMBL/GenBank/DDBJ whole genome shotgun (WGS) entry which is preliminary data.</text>
</comment>
<keyword evidence="1" id="KW-0378">Hydrolase</keyword>
<accession>A0A9J6RP60</accession>
<organism evidence="1 2">
    <name type="scientific">Dasania phycosphaerae</name>
    <dbReference type="NCBI Taxonomy" id="2950436"/>
    <lineage>
        <taxon>Bacteria</taxon>
        <taxon>Pseudomonadati</taxon>
        <taxon>Pseudomonadota</taxon>
        <taxon>Gammaproteobacteria</taxon>
        <taxon>Cellvibrionales</taxon>
        <taxon>Spongiibacteraceae</taxon>
        <taxon>Dasania</taxon>
    </lineage>
</organism>
<proteinExistence type="predicted"/>
<dbReference type="Gene3D" id="1.10.4010.10">
    <property type="entry name" value="Type II deoxyuridine triphosphatase"/>
    <property type="match status" value="1"/>
</dbReference>
<keyword evidence="2" id="KW-1185">Reference proteome</keyword>
<dbReference type="SUPFAM" id="SSF101386">
    <property type="entry name" value="all-alpha NTP pyrophosphatases"/>
    <property type="match status" value="1"/>
</dbReference>
<name>A0A9J6RP60_9GAMM</name>
<dbReference type="CDD" id="cd11527">
    <property type="entry name" value="NTP-PPase_dUTPase"/>
    <property type="match status" value="1"/>
</dbReference>
<evidence type="ECO:0000313" key="2">
    <source>
        <dbReference type="Proteomes" id="UP001069090"/>
    </source>
</evidence>
<dbReference type="Pfam" id="PF08761">
    <property type="entry name" value="dUTPase_2"/>
    <property type="match status" value="1"/>
</dbReference>
<dbReference type="EMBL" id="JAPTGG010000008">
    <property type="protein sequence ID" value="MCZ0865805.1"/>
    <property type="molecule type" value="Genomic_DNA"/>
</dbReference>
<dbReference type="InterPro" id="IPR014871">
    <property type="entry name" value="dUTPase/dCTP_pyrophosphatase"/>
</dbReference>
<protein>
    <submittedName>
        <fullName evidence="1">dUTP diphosphatase</fullName>
        <ecNumber evidence="1">3.6.1.23</ecNumber>
    </submittedName>
</protein>
<gene>
    <name evidence="1" type="ORF">O0V09_11360</name>
</gene>
<dbReference type="RefSeq" id="WP_258331945.1">
    <property type="nucleotide sequence ID" value="NZ_JAPTGG010000008.1"/>
</dbReference>
<reference evidence="1 2" key="1">
    <citation type="submission" date="2022-12" db="EMBL/GenBank/DDBJ databases">
        <title>Dasania phycosphaerae sp. nov., isolated from particulate material of the south coast of Korea.</title>
        <authorList>
            <person name="Jiang Y."/>
        </authorList>
    </citation>
    <scope>NUCLEOTIDE SEQUENCE [LARGE SCALE GENOMIC DNA]</scope>
    <source>
        <strain evidence="1 2">GY-19</strain>
    </source>
</reference>
<dbReference type="AlphaFoldDB" id="A0A9J6RP60"/>
<evidence type="ECO:0000313" key="1">
    <source>
        <dbReference type="EMBL" id="MCZ0865805.1"/>
    </source>
</evidence>
<sequence length="209" mass="24136">MKQAFITMLNMQNKMNQKVHADWPAQNFEWYRATWIECGELVDHYGYKWWKAQAPDMDQVKLEVIDIWHFGMSALFKGQAIEAIAEAMVAELEGYQYQNQGVIAATEALAQNSLATKSFSVALFWDLLNACEMSFDELYRQYVGKNVLNFFRQDNGYKDGSYVKQWQGREDNEHLVEILNELDASGNGFAEQVYQGLNQRYQNLALAAT</sequence>
<dbReference type="Proteomes" id="UP001069090">
    <property type="component" value="Unassembled WGS sequence"/>
</dbReference>
<dbReference type="EC" id="3.6.1.23" evidence="1"/>